<reference evidence="1" key="1">
    <citation type="submission" date="2013-07" db="EMBL/GenBank/DDBJ databases">
        <title>The genome of an arbuscular mycorrhizal fungus provides insights into the evolution of the oldest plant symbiosis.</title>
        <authorList>
            <consortium name="DOE Joint Genome Institute"/>
            <person name="Tisserant E."/>
            <person name="Malbreil M."/>
            <person name="Kuo A."/>
            <person name="Kohler A."/>
            <person name="Symeonidi A."/>
            <person name="Balestrini R."/>
            <person name="Charron P."/>
            <person name="Duensing N."/>
            <person name="Frei-dit-Frey N."/>
            <person name="Gianinazzi-Pearson V."/>
            <person name="Gilbert B."/>
            <person name="Handa Y."/>
            <person name="Hijri M."/>
            <person name="Kaul R."/>
            <person name="Kawaguchi M."/>
            <person name="Krajinski F."/>
            <person name="Lammers P."/>
            <person name="Lapierre D."/>
            <person name="Masclaux F.G."/>
            <person name="Murat C."/>
            <person name="Morin E."/>
            <person name="Ndikumana S."/>
            <person name="Pagni M."/>
            <person name="Petitpierre D."/>
            <person name="Requena N."/>
            <person name="Rosikiewicz P."/>
            <person name="Riley R."/>
            <person name="Saito K."/>
            <person name="San Clemente H."/>
            <person name="Shapiro H."/>
            <person name="van Tuinen D."/>
            <person name="Becard G."/>
            <person name="Bonfante P."/>
            <person name="Paszkowski U."/>
            <person name="Shachar-Hill Y."/>
            <person name="Young J.P."/>
            <person name="Sanders I.R."/>
            <person name="Henrissat B."/>
            <person name="Rensing S.A."/>
            <person name="Grigoriev I.V."/>
            <person name="Corradi N."/>
            <person name="Roux C."/>
            <person name="Martin F."/>
        </authorList>
    </citation>
    <scope>NUCLEOTIDE SEQUENCE</scope>
    <source>
        <strain evidence="1">DAOM 197198</strain>
    </source>
</reference>
<dbReference type="AlphaFoldDB" id="U9TNF8"/>
<accession>U9TNF8</accession>
<dbReference type="VEuPathDB" id="FungiDB:RhiirFUN_014282"/>
<dbReference type="HOGENOM" id="CLU_2307520_0_0_1"/>
<organism evidence="1">
    <name type="scientific">Rhizophagus irregularis (strain DAOM 181602 / DAOM 197198 / MUCL 43194)</name>
    <name type="common">Arbuscular mycorrhizal fungus</name>
    <name type="synonym">Glomus intraradices</name>
    <dbReference type="NCBI Taxonomy" id="747089"/>
    <lineage>
        <taxon>Eukaryota</taxon>
        <taxon>Fungi</taxon>
        <taxon>Fungi incertae sedis</taxon>
        <taxon>Mucoromycota</taxon>
        <taxon>Glomeromycotina</taxon>
        <taxon>Glomeromycetes</taxon>
        <taxon>Glomerales</taxon>
        <taxon>Glomeraceae</taxon>
        <taxon>Rhizophagus</taxon>
    </lineage>
</organism>
<evidence type="ECO:0000313" key="1">
    <source>
        <dbReference type="EMBL" id="ESA09704.1"/>
    </source>
</evidence>
<name>U9TNF8_RHIID</name>
<proteinExistence type="predicted"/>
<dbReference type="EMBL" id="KI287815">
    <property type="protein sequence ID" value="ESA09704.1"/>
    <property type="molecule type" value="Genomic_DNA"/>
</dbReference>
<sequence length="100" mass="11413">MSTMPESANLMPFVCKWSYYHSEPQQFETQEELINHIDKHDINSCNRTLRNPIYICPWKGCNKHKSSIIKLEGMKKMSSTFALASSANTVGIIIICCCIL</sequence>
<gene>
    <name evidence="1" type="ORF">GLOINDRAFT_3408</name>
</gene>
<protein>
    <submittedName>
        <fullName evidence="1">Uncharacterized protein</fullName>
    </submittedName>
</protein>